<dbReference type="AlphaFoldDB" id="A0A9P4UT11"/>
<evidence type="ECO:0000313" key="9">
    <source>
        <dbReference type="EMBL" id="KAF2727332.1"/>
    </source>
</evidence>
<evidence type="ECO:0000256" key="3">
    <source>
        <dbReference type="ARBA" id="ARBA00022723"/>
    </source>
</evidence>
<gene>
    <name evidence="9" type="ORF">EJ04DRAFT_557469</name>
</gene>
<evidence type="ECO:0000256" key="7">
    <source>
        <dbReference type="SAM" id="MobiDB-lite"/>
    </source>
</evidence>
<keyword evidence="8" id="KW-1133">Transmembrane helix</keyword>
<dbReference type="GO" id="GO:0004497">
    <property type="term" value="F:monooxygenase activity"/>
    <property type="evidence" value="ECO:0007669"/>
    <property type="project" value="UniProtKB-KW"/>
</dbReference>
<feature type="compositionally biased region" description="Polar residues" evidence="7">
    <location>
        <begin position="383"/>
        <end position="392"/>
    </location>
</feature>
<keyword evidence="6" id="KW-0503">Monooxygenase</keyword>
<dbReference type="CDD" id="cd11062">
    <property type="entry name" value="CYP58-like"/>
    <property type="match status" value="1"/>
</dbReference>
<dbReference type="SUPFAM" id="SSF48264">
    <property type="entry name" value="Cytochrome P450"/>
    <property type="match status" value="1"/>
</dbReference>
<dbReference type="PANTHER" id="PTHR24305">
    <property type="entry name" value="CYTOCHROME P450"/>
    <property type="match status" value="1"/>
</dbReference>
<evidence type="ECO:0000256" key="8">
    <source>
        <dbReference type="SAM" id="Phobius"/>
    </source>
</evidence>
<dbReference type="PANTHER" id="PTHR24305:SF157">
    <property type="entry name" value="N-ACETYLTRYPTOPHAN 6-HYDROXYLASE IVOC-RELATED"/>
    <property type="match status" value="1"/>
</dbReference>
<dbReference type="GO" id="GO:0020037">
    <property type="term" value="F:heme binding"/>
    <property type="evidence" value="ECO:0007669"/>
    <property type="project" value="InterPro"/>
</dbReference>
<name>A0A9P4UT11_9PLEO</name>
<dbReference type="EMBL" id="ML996339">
    <property type="protein sequence ID" value="KAF2727332.1"/>
    <property type="molecule type" value="Genomic_DNA"/>
</dbReference>
<evidence type="ECO:0000256" key="2">
    <source>
        <dbReference type="ARBA" id="ARBA00010617"/>
    </source>
</evidence>
<evidence type="ECO:0000313" key="10">
    <source>
        <dbReference type="Proteomes" id="UP000799444"/>
    </source>
</evidence>
<keyword evidence="8" id="KW-0472">Membrane</keyword>
<proteinExistence type="inferred from homology"/>
<dbReference type="Proteomes" id="UP000799444">
    <property type="component" value="Unassembled WGS sequence"/>
</dbReference>
<dbReference type="Pfam" id="PF00067">
    <property type="entry name" value="p450"/>
    <property type="match status" value="1"/>
</dbReference>
<dbReference type="InterPro" id="IPR050121">
    <property type="entry name" value="Cytochrome_P450_monoxygenase"/>
</dbReference>
<protein>
    <submittedName>
        <fullName evidence="9">Cytochrome P450</fullName>
    </submittedName>
</protein>
<evidence type="ECO:0000256" key="5">
    <source>
        <dbReference type="ARBA" id="ARBA00023004"/>
    </source>
</evidence>
<evidence type="ECO:0000256" key="6">
    <source>
        <dbReference type="ARBA" id="ARBA00023033"/>
    </source>
</evidence>
<dbReference type="InterPro" id="IPR001128">
    <property type="entry name" value="Cyt_P450"/>
</dbReference>
<comment type="similarity">
    <text evidence="2">Belongs to the cytochrome P450 family.</text>
</comment>
<accession>A0A9P4UT11</accession>
<comment type="cofactor">
    <cofactor evidence="1">
        <name>heme</name>
        <dbReference type="ChEBI" id="CHEBI:30413"/>
    </cofactor>
</comment>
<keyword evidence="3" id="KW-0479">Metal-binding</keyword>
<feature type="region of interest" description="Disordered" evidence="7">
    <location>
        <begin position="381"/>
        <end position="401"/>
    </location>
</feature>
<sequence length="401" mass="46062">MATFQEWGWKEVVWSTVAAYLAYWIAVYVYRVTFHPLAKFPGPKLAAMTFTFWYEFYYEVYPNQLQYLWKIKELHEQYGPIIRINPRHIHINDPDFFDNIYASSPHKRDRCTWYMHTGSKNLSGGMLETIDHDLHKMRRNAVSSFFSKRSIQALEPMVYDTTRRLIKRLKEDGAKGKVIPLNAAWAALAMDTISTYCFGEGVGSIEREQYGQEWVDIIHNGIRIRPFARQFPTLINMLLDLPPSLAAKLNPDIAMMNNFNNDLLTKIEKVMAGADDYENKSGVAGHRTVFHEIRDGNMPEAEKAPKRLMSEGSVFLAAGTETTGRTLSVITYYVFEKPSIRTQLMAELRTVLPTEDTRATLPQLEALPYLTAVINEGLRTAHGVSSRQPHTPTQDDLHYKQ</sequence>
<keyword evidence="8" id="KW-0812">Transmembrane</keyword>
<dbReference type="InterPro" id="IPR036396">
    <property type="entry name" value="Cyt_P450_sf"/>
</dbReference>
<dbReference type="GO" id="GO:0005506">
    <property type="term" value="F:iron ion binding"/>
    <property type="evidence" value="ECO:0007669"/>
    <property type="project" value="InterPro"/>
</dbReference>
<keyword evidence="5" id="KW-0408">Iron</keyword>
<evidence type="ECO:0000256" key="1">
    <source>
        <dbReference type="ARBA" id="ARBA00001971"/>
    </source>
</evidence>
<keyword evidence="4" id="KW-0560">Oxidoreductase</keyword>
<keyword evidence="10" id="KW-1185">Reference proteome</keyword>
<comment type="caution">
    <text evidence="9">The sequence shown here is derived from an EMBL/GenBank/DDBJ whole genome shotgun (WGS) entry which is preliminary data.</text>
</comment>
<dbReference type="GO" id="GO:0016705">
    <property type="term" value="F:oxidoreductase activity, acting on paired donors, with incorporation or reduction of molecular oxygen"/>
    <property type="evidence" value="ECO:0007669"/>
    <property type="project" value="InterPro"/>
</dbReference>
<dbReference type="OrthoDB" id="3945418at2759"/>
<evidence type="ECO:0000256" key="4">
    <source>
        <dbReference type="ARBA" id="ARBA00023002"/>
    </source>
</evidence>
<dbReference type="Gene3D" id="1.10.630.10">
    <property type="entry name" value="Cytochrome P450"/>
    <property type="match status" value="1"/>
</dbReference>
<organism evidence="9 10">
    <name type="scientific">Polyplosphaeria fusca</name>
    <dbReference type="NCBI Taxonomy" id="682080"/>
    <lineage>
        <taxon>Eukaryota</taxon>
        <taxon>Fungi</taxon>
        <taxon>Dikarya</taxon>
        <taxon>Ascomycota</taxon>
        <taxon>Pezizomycotina</taxon>
        <taxon>Dothideomycetes</taxon>
        <taxon>Pleosporomycetidae</taxon>
        <taxon>Pleosporales</taxon>
        <taxon>Tetraplosphaeriaceae</taxon>
        <taxon>Polyplosphaeria</taxon>
    </lineage>
</organism>
<reference evidence="9" key="1">
    <citation type="journal article" date="2020" name="Stud. Mycol.">
        <title>101 Dothideomycetes genomes: a test case for predicting lifestyles and emergence of pathogens.</title>
        <authorList>
            <person name="Haridas S."/>
            <person name="Albert R."/>
            <person name="Binder M."/>
            <person name="Bloem J."/>
            <person name="Labutti K."/>
            <person name="Salamov A."/>
            <person name="Andreopoulos B."/>
            <person name="Baker S."/>
            <person name="Barry K."/>
            <person name="Bills G."/>
            <person name="Bluhm B."/>
            <person name="Cannon C."/>
            <person name="Castanera R."/>
            <person name="Culley D."/>
            <person name="Daum C."/>
            <person name="Ezra D."/>
            <person name="Gonzalez J."/>
            <person name="Henrissat B."/>
            <person name="Kuo A."/>
            <person name="Liang C."/>
            <person name="Lipzen A."/>
            <person name="Lutzoni F."/>
            <person name="Magnuson J."/>
            <person name="Mondo S."/>
            <person name="Nolan M."/>
            <person name="Ohm R."/>
            <person name="Pangilinan J."/>
            <person name="Park H.-J."/>
            <person name="Ramirez L."/>
            <person name="Alfaro M."/>
            <person name="Sun H."/>
            <person name="Tritt A."/>
            <person name="Yoshinaga Y."/>
            <person name="Zwiers L.-H."/>
            <person name="Turgeon B."/>
            <person name="Goodwin S."/>
            <person name="Spatafora J."/>
            <person name="Crous P."/>
            <person name="Grigoriev I."/>
        </authorList>
    </citation>
    <scope>NUCLEOTIDE SEQUENCE</scope>
    <source>
        <strain evidence="9">CBS 125425</strain>
    </source>
</reference>
<feature type="transmembrane region" description="Helical" evidence="8">
    <location>
        <begin position="12"/>
        <end position="30"/>
    </location>
</feature>